<accession>A0A850PMH8</accession>
<keyword evidence="2" id="KW-0472">Membrane</keyword>
<organism evidence="3 4">
    <name type="scientific">Mycolicibacterium hippocampi</name>
    <dbReference type="NCBI Taxonomy" id="659824"/>
    <lineage>
        <taxon>Bacteria</taxon>
        <taxon>Bacillati</taxon>
        <taxon>Actinomycetota</taxon>
        <taxon>Actinomycetes</taxon>
        <taxon>Mycobacteriales</taxon>
        <taxon>Mycobacteriaceae</taxon>
        <taxon>Mycolicibacterium</taxon>
    </lineage>
</organism>
<evidence type="ECO:0000313" key="4">
    <source>
        <dbReference type="Proteomes" id="UP000570517"/>
    </source>
</evidence>
<evidence type="ECO:0000313" key="3">
    <source>
        <dbReference type="EMBL" id="NVN49753.1"/>
    </source>
</evidence>
<reference evidence="3 4" key="1">
    <citation type="submission" date="2020-05" db="EMBL/GenBank/DDBJ databases">
        <title>Draft genome sequence of Mycobacterium hippocampi DL, isolated from European seabass, Dicentrarchus labrax, reared in fish farms.</title>
        <authorList>
            <person name="Stathopoulou P."/>
            <person name="Asimakis E."/>
            <person name="Tzokas K."/>
            <person name="Batargias C."/>
            <person name="Tsiamis G."/>
        </authorList>
    </citation>
    <scope>NUCLEOTIDE SEQUENCE [LARGE SCALE GENOMIC DNA]</scope>
    <source>
        <strain evidence="3 4">DL</strain>
    </source>
</reference>
<feature type="transmembrane region" description="Helical" evidence="2">
    <location>
        <begin position="458"/>
        <end position="479"/>
    </location>
</feature>
<feature type="transmembrane region" description="Helical" evidence="2">
    <location>
        <begin position="403"/>
        <end position="423"/>
    </location>
</feature>
<sequence length="499" mass="53533">MGAAQQRLNLTASPARATRRLVTRHWVFLAVATVGVTLRALAWFAYQPALMFGDSFRYLGNIGIYNPGGLHPIGYELFILTPTLAVGGLELVTALQHCAGVGAAIALYALTLRHGANRWLAALAATPLLLDGYQIQIEQLIMSDAWQQVLLVALLWVLLGVGAPNPRRAAFGGLLLGVAVMLRLVAFPLVVPALCYLVIAGGAWRSWRAWTGWRTIGARTLAFAVAFGVVIAGYGAYFHAQTGEWGLTRTTGNVLYGRAAVVADCDSLTLEPLTALACPEEPLGQRKRLDAYAHIQTDPTWRARFPAGTDLFAVQRSFGWAVIRQQPLDVAGAVALDFLKGFRPVRADAPGDVTVARWQFKSEYPTVDLDYSIRASQEFSGQDPTAVPALAAFLRGYQLSVGYTPGTLLGVLGIVALLAGFGLGRARHSGIRSAILLAVGMAVTILLASAAFEFSWRYQLPGLVLLPFAGVLGITALRGRGSAPTPRRRDPQPADVPDL</sequence>
<feature type="transmembrane region" description="Helical" evidence="2">
    <location>
        <begin position="91"/>
        <end position="110"/>
    </location>
</feature>
<feature type="transmembrane region" description="Helical" evidence="2">
    <location>
        <begin position="169"/>
        <end position="199"/>
    </location>
</feature>
<comment type="caution">
    <text evidence="3">The sequence shown here is derived from an EMBL/GenBank/DDBJ whole genome shotgun (WGS) entry which is preliminary data.</text>
</comment>
<feature type="transmembrane region" description="Helical" evidence="2">
    <location>
        <begin position="145"/>
        <end position="163"/>
    </location>
</feature>
<protein>
    <recommendedName>
        <fullName evidence="5">Glycosyl transferase</fullName>
    </recommendedName>
</protein>
<dbReference type="EMBL" id="JABFYL010000018">
    <property type="protein sequence ID" value="NVN49753.1"/>
    <property type="molecule type" value="Genomic_DNA"/>
</dbReference>
<dbReference type="AlphaFoldDB" id="A0A850PMH8"/>
<feature type="transmembrane region" description="Helical" evidence="2">
    <location>
        <begin position="435"/>
        <end position="452"/>
    </location>
</feature>
<evidence type="ECO:0000256" key="1">
    <source>
        <dbReference type="SAM" id="MobiDB-lite"/>
    </source>
</evidence>
<evidence type="ECO:0000256" key="2">
    <source>
        <dbReference type="SAM" id="Phobius"/>
    </source>
</evidence>
<dbReference type="Proteomes" id="UP000570517">
    <property type="component" value="Unassembled WGS sequence"/>
</dbReference>
<keyword evidence="2" id="KW-1133">Transmembrane helix</keyword>
<gene>
    <name evidence="3" type="ORF">HLY00_52</name>
</gene>
<keyword evidence="2" id="KW-0812">Transmembrane</keyword>
<feature type="transmembrane region" description="Helical" evidence="2">
    <location>
        <begin position="220"/>
        <end position="240"/>
    </location>
</feature>
<name>A0A850PMH8_9MYCO</name>
<dbReference type="RefSeq" id="WP_178358125.1">
    <property type="nucleotide sequence ID" value="NZ_JABFYL010000018.1"/>
</dbReference>
<evidence type="ECO:0008006" key="5">
    <source>
        <dbReference type="Google" id="ProtNLM"/>
    </source>
</evidence>
<proteinExistence type="predicted"/>
<keyword evidence="4" id="KW-1185">Reference proteome</keyword>
<feature type="region of interest" description="Disordered" evidence="1">
    <location>
        <begin position="480"/>
        <end position="499"/>
    </location>
</feature>
<feature type="transmembrane region" description="Helical" evidence="2">
    <location>
        <begin position="26"/>
        <end position="46"/>
    </location>
</feature>